<protein>
    <submittedName>
        <fullName evidence="1">Uncharacterized protein</fullName>
    </submittedName>
</protein>
<evidence type="ECO:0000313" key="2">
    <source>
        <dbReference type="Proteomes" id="UP000785679"/>
    </source>
</evidence>
<comment type="caution">
    <text evidence="1">The sequence shown here is derived from an EMBL/GenBank/DDBJ whole genome shotgun (WGS) entry which is preliminary data.</text>
</comment>
<name>A0A8J8P527_HALGN</name>
<dbReference type="AlphaFoldDB" id="A0A8J8P527"/>
<gene>
    <name evidence="1" type="ORF">FGO68_gene17232</name>
</gene>
<proteinExistence type="predicted"/>
<evidence type="ECO:0000313" key="1">
    <source>
        <dbReference type="EMBL" id="TNV87586.1"/>
    </source>
</evidence>
<organism evidence="1 2">
    <name type="scientific">Halteria grandinella</name>
    <dbReference type="NCBI Taxonomy" id="5974"/>
    <lineage>
        <taxon>Eukaryota</taxon>
        <taxon>Sar</taxon>
        <taxon>Alveolata</taxon>
        <taxon>Ciliophora</taxon>
        <taxon>Intramacronucleata</taxon>
        <taxon>Spirotrichea</taxon>
        <taxon>Stichotrichia</taxon>
        <taxon>Sporadotrichida</taxon>
        <taxon>Halteriidae</taxon>
        <taxon>Halteria</taxon>
    </lineage>
</organism>
<reference evidence="1" key="1">
    <citation type="submission" date="2019-06" db="EMBL/GenBank/DDBJ databases">
        <authorList>
            <person name="Zheng W."/>
        </authorList>
    </citation>
    <scope>NUCLEOTIDE SEQUENCE</scope>
    <source>
        <strain evidence="1">QDHG01</strain>
    </source>
</reference>
<accession>A0A8J8P527</accession>
<sequence length="165" mass="18435">MILIFDLSRRPPVDQGRCRPSIILLRPHLPRRASTGSDRPHTVASLPSSNADSGCCRPRTSDRLLSCLHHYHNHLDPRHHRLDGAYDSFFYRHLHLGRPHRLPRAPALVSDSATCQVCSQFRVSVSYAGSAWCSASWRSVRAADFAPSQDSTALYAYFAALRASA</sequence>
<dbReference type="EMBL" id="RRYP01000329">
    <property type="protein sequence ID" value="TNV87586.1"/>
    <property type="molecule type" value="Genomic_DNA"/>
</dbReference>
<keyword evidence="2" id="KW-1185">Reference proteome</keyword>
<dbReference type="Proteomes" id="UP000785679">
    <property type="component" value="Unassembled WGS sequence"/>
</dbReference>